<evidence type="ECO:0000313" key="2">
    <source>
        <dbReference type="EMBL" id="BAE91301.1"/>
    </source>
</evidence>
<dbReference type="EMBL" id="AB174239">
    <property type="protein sequence ID" value="BAE91301.1"/>
    <property type="molecule type" value="mRNA"/>
</dbReference>
<evidence type="ECO:0000256" key="1">
    <source>
        <dbReference type="SAM" id="MobiDB-lite"/>
    </source>
</evidence>
<feature type="region of interest" description="Disordered" evidence="1">
    <location>
        <begin position="1"/>
        <end position="25"/>
    </location>
</feature>
<dbReference type="AlphaFoldDB" id="I7GEK4"/>
<protein>
    <submittedName>
        <fullName evidence="2">Macaca fascicularis brain cDNA clone: QtrA-15630, similar to human KIAA0256 gene product (KIAA0256), mRNA, RefSeq: NM_014701.1</fullName>
    </submittedName>
</protein>
<proteinExistence type="evidence at transcript level"/>
<name>I7GEK4_MACFA</name>
<feature type="compositionally biased region" description="Low complexity" evidence="1">
    <location>
        <begin position="12"/>
        <end position="22"/>
    </location>
</feature>
<sequence length="43" mass="4754">MFGKCSRICSTSSASKSKAPSPFYETGHLERTTQELVKAMLPF</sequence>
<accession>I7GEK4</accession>
<reference evidence="2" key="1">
    <citation type="journal article" date="2007" name="PLoS Biol.">
        <title>Rate of evolution in brain-expressed genes in humans and other primates.</title>
        <authorList>
            <person name="Wang H.-Y."/>
            <person name="Chien H.-C."/>
            <person name="Osada N."/>
            <person name="Hashimoto K."/>
            <person name="Sugano S."/>
            <person name="Gojobori T."/>
            <person name="Chou C.-K."/>
            <person name="Tsai S.-F."/>
            <person name="Wu C.-I."/>
            <person name="Shen C.-K.J."/>
        </authorList>
    </citation>
    <scope>NUCLEOTIDE SEQUENCE</scope>
</reference>
<organism evidence="2">
    <name type="scientific">Macaca fascicularis</name>
    <name type="common">Crab-eating macaque</name>
    <name type="synonym">Cynomolgus monkey</name>
    <dbReference type="NCBI Taxonomy" id="9541"/>
    <lineage>
        <taxon>Eukaryota</taxon>
        <taxon>Metazoa</taxon>
        <taxon>Chordata</taxon>
        <taxon>Craniata</taxon>
        <taxon>Vertebrata</taxon>
        <taxon>Euteleostomi</taxon>
        <taxon>Mammalia</taxon>
        <taxon>Eutheria</taxon>
        <taxon>Euarchontoglires</taxon>
        <taxon>Primates</taxon>
        <taxon>Haplorrhini</taxon>
        <taxon>Catarrhini</taxon>
        <taxon>Cercopithecidae</taxon>
        <taxon>Cercopithecinae</taxon>
        <taxon>Macaca</taxon>
    </lineage>
</organism>